<dbReference type="RefSeq" id="WP_146830999.1">
    <property type="nucleotide sequence ID" value="NZ_CP042476.1"/>
</dbReference>
<dbReference type="Proteomes" id="UP000321954">
    <property type="component" value="Chromosome"/>
</dbReference>
<sequence>MKKYSYFIIIFLLISCNTDENEISSPSILIIEIDDVSINQASFKIKIEDIPNTEFVTGIFWDSIPNQVKENNYVIVDLEQDEGIGTIRGLESNRTYYARAFLSYNSMTIYSNEEKFTTKSIEVLCENIYKYDIEHDERASVVRETNDGGFLVCGWTNPSYGNNHNYFDLVLLKYNANCEILWEKLIPGHLIVHNLIEEPNGNILLLTNKNFGHPVIYKMDSEGNIIWTKGEGYNIYGGNLKDIIVTKDGEYGLIGTYSIDSEQRFGWFVKLNSNGEIILEKSFPKSDMMIGKSIIQSEDRGFYVVGDLQYESTFLYKLNNEGEIEWRKHIGKVPSDLNRSILATSDNKLLISGSTRRLGPDKENLWLVKLDLDGNIIWENGIGKEKYLFSVDGNDSPTEIIQSNSGFLYMTGGGRFYPREGTPTTQSNIWVFKISPVDGQLIWSKEFGSNELYTWDLSYSIIELHNGELIVVGNKEDDETSTISFTGDFWIIKLQEN</sequence>
<accession>A0A5B8YFU0</accession>
<dbReference type="EMBL" id="CP042476">
    <property type="protein sequence ID" value="QED36810.1"/>
    <property type="molecule type" value="Genomic_DNA"/>
</dbReference>
<protein>
    <recommendedName>
        <fullName evidence="3">Fibronectin type-III domain-containing protein</fullName>
    </recommendedName>
</protein>
<name>A0A5B8YFU0_9FLAO</name>
<dbReference type="Gene3D" id="2.130.10.10">
    <property type="entry name" value="YVTN repeat-like/Quinoprotein amine dehydrogenase"/>
    <property type="match status" value="1"/>
</dbReference>
<organism evidence="1 2">
    <name type="scientific">Antarcticibacterium arcticum</name>
    <dbReference type="NCBI Taxonomy" id="2585771"/>
    <lineage>
        <taxon>Bacteria</taxon>
        <taxon>Pseudomonadati</taxon>
        <taxon>Bacteroidota</taxon>
        <taxon>Flavobacteriia</taxon>
        <taxon>Flavobacteriales</taxon>
        <taxon>Flavobacteriaceae</taxon>
        <taxon>Antarcticibacterium</taxon>
    </lineage>
</organism>
<dbReference type="PROSITE" id="PS51257">
    <property type="entry name" value="PROKAR_LIPOPROTEIN"/>
    <property type="match status" value="1"/>
</dbReference>
<dbReference type="AlphaFoldDB" id="A0A5B8YFU0"/>
<dbReference type="PANTHER" id="PTHR42754">
    <property type="entry name" value="ENDOGLUCANASE"/>
    <property type="match status" value="1"/>
</dbReference>
<proteinExistence type="predicted"/>
<evidence type="ECO:0000313" key="1">
    <source>
        <dbReference type="EMBL" id="QED36810.1"/>
    </source>
</evidence>
<keyword evidence="2" id="KW-1185">Reference proteome</keyword>
<evidence type="ECO:0008006" key="3">
    <source>
        <dbReference type="Google" id="ProtNLM"/>
    </source>
</evidence>
<dbReference type="SUPFAM" id="SSF63829">
    <property type="entry name" value="Calcium-dependent phosphotriesterase"/>
    <property type="match status" value="1"/>
</dbReference>
<reference evidence="1 2" key="1">
    <citation type="submission" date="2019-08" db="EMBL/GenBank/DDBJ databases">
        <title>Antarcticibacterium arcticum sp. nov., a bacterium isolated from marine sediment of the Canadian Beaufort Sea.</title>
        <authorList>
            <person name="Lee Y.M."/>
            <person name="Baek K."/>
            <person name="Lee D.-H."/>
            <person name="Shin S.C."/>
            <person name="Jin Y.K."/>
            <person name="Park Y."/>
        </authorList>
    </citation>
    <scope>NUCLEOTIDE SEQUENCE [LARGE SCALE GENOMIC DNA]</scope>
    <source>
        <strain evidence="1 2">PAMC 28998</strain>
    </source>
</reference>
<evidence type="ECO:0000313" key="2">
    <source>
        <dbReference type="Proteomes" id="UP000321954"/>
    </source>
</evidence>
<dbReference type="PANTHER" id="PTHR42754:SF1">
    <property type="entry name" value="LIPOPROTEIN"/>
    <property type="match status" value="1"/>
</dbReference>
<dbReference type="OrthoDB" id="9811934at2"/>
<dbReference type="KEGG" id="anp:FK178_03380"/>
<gene>
    <name evidence="1" type="ORF">FK178_03380</name>
</gene>
<dbReference type="InterPro" id="IPR015943">
    <property type="entry name" value="WD40/YVTN_repeat-like_dom_sf"/>
</dbReference>